<evidence type="ECO:0000256" key="1">
    <source>
        <dbReference type="ARBA" id="ARBA00005086"/>
    </source>
</evidence>
<evidence type="ECO:0000259" key="5">
    <source>
        <dbReference type="Pfam" id="PF02737"/>
    </source>
</evidence>
<evidence type="ECO:0000313" key="7">
    <source>
        <dbReference type="Proteomes" id="UP001597368"/>
    </source>
</evidence>
<dbReference type="InterPro" id="IPR022694">
    <property type="entry name" value="3-OHacyl-CoA_DH"/>
</dbReference>
<dbReference type="Gene3D" id="3.40.50.720">
    <property type="entry name" value="NAD(P)-binding Rossmann-like Domain"/>
    <property type="match status" value="1"/>
</dbReference>
<dbReference type="RefSeq" id="WP_379575650.1">
    <property type="nucleotide sequence ID" value="NZ_JBHUFV010000043.1"/>
</dbReference>
<comment type="caution">
    <text evidence="6">The sequence shown here is derived from an EMBL/GenBank/DDBJ whole genome shotgun (WGS) entry which is preliminary data.</text>
</comment>
<dbReference type="Pfam" id="PF00725">
    <property type="entry name" value="3HCDH"/>
    <property type="match status" value="1"/>
</dbReference>
<comment type="similarity">
    <text evidence="2">Belongs to the 3-hydroxyacyl-CoA dehydrogenase family.</text>
</comment>
<keyword evidence="7" id="KW-1185">Reference proteome</keyword>
<gene>
    <name evidence="6" type="ORF">ACFSKW_29100</name>
</gene>
<feature type="domain" description="3-hydroxyacyl-CoA dehydrogenase C-terminal" evidence="4">
    <location>
        <begin position="183"/>
        <end position="279"/>
    </location>
</feature>
<dbReference type="InterPro" id="IPR013328">
    <property type="entry name" value="6PGD_dom2"/>
</dbReference>
<dbReference type="InterPro" id="IPR006176">
    <property type="entry name" value="3-OHacyl-CoA_DH_NAD-bd"/>
</dbReference>
<sequence length="297" mass="31499">MTGVGIVGAGTMGVGVAQCAAEAGHQVVVVDSDPAALAAGPVRLRDGIRMSRLLGRTPLEPKGAAERVRWVRDPAELHEAGFVVECVRERIPVKEAVLRRLDEVCPPETVFASCTSAVPITLLASYTNRPDRVIGTHFMNPAPLKDAVEVIRSPLTGAETLRRTTELLGTMGKEAIVVGDAPGFVSNRVLMATVNDAARVVQEGTADAAAVDRIFQECFGHAMGPLRTADLIGLDTVVDSLHVLLECTGDKGFEPCELLAELVAEGRTGRKSGRGFHTYRTIQAGNPVPLHNLSRGA</sequence>
<feature type="domain" description="3-hydroxyacyl-CoA dehydrogenase NAD binding" evidence="5">
    <location>
        <begin position="4"/>
        <end position="180"/>
    </location>
</feature>
<proteinExistence type="inferred from homology"/>
<dbReference type="SUPFAM" id="SSF48179">
    <property type="entry name" value="6-phosphogluconate dehydrogenase C-terminal domain-like"/>
    <property type="match status" value="1"/>
</dbReference>
<dbReference type="InterPro" id="IPR006108">
    <property type="entry name" value="3HC_DH_C"/>
</dbReference>
<keyword evidence="3 6" id="KW-0560">Oxidoreductase</keyword>
<dbReference type="GO" id="GO:0003857">
    <property type="term" value="F:(3S)-3-hydroxyacyl-CoA dehydrogenase (NAD+) activity"/>
    <property type="evidence" value="ECO:0007669"/>
    <property type="project" value="UniProtKB-EC"/>
</dbReference>
<evidence type="ECO:0000259" key="4">
    <source>
        <dbReference type="Pfam" id="PF00725"/>
    </source>
</evidence>
<dbReference type="SUPFAM" id="SSF51735">
    <property type="entry name" value="NAD(P)-binding Rossmann-fold domains"/>
    <property type="match status" value="1"/>
</dbReference>
<dbReference type="PANTHER" id="PTHR48075">
    <property type="entry name" value="3-HYDROXYACYL-COA DEHYDROGENASE FAMILY PROTEIN"/>
    <property type="match status" value="1"/>
</dbReference>
<dbReference type="Gene3D" id="1.10.1040.10">
    <property type="entry name" value="N-(1-d-carboxylethyl)-l-norvaline Dehydrogenase, domain 2"/>
    <property type="match status" value="1"/>
</dbReference>
<name>A0ABW4T364_9ACTN</name>
<reference evidence="7" key="1">
    <citation type="journal article" date="2019" name="Int. J. Syst. Evol. Microbiol.">
        <title>The Global Catalogue of Microorganisms (GCM) 10K type strain sequencing project: providing services to taxonomists for standard genome sequencing and annotation.</title>
        <authorList>
            <consortium name="The Broad Institute Genomics Platform"/>
            <consortium name="The Broad Institute Genome Sequencing Center for Infectious Disease"/>
            <person name="Wu L."/>
            <person name="Ma J."/>
        </authorList>
    </citation>
    <scope>NUCLEOTIDE SEQUENCE [LARGE SCALE GENOMIC DNA]</scope>
    <source>
        <strain evidence="7">ICMP 6774ER</strain>
    </source>
</reference>
<dbReference type="PIRSF" id="PIRSF000105">
    <property type="entry name" value="HCDH"/>
    <property type="match status" value="1"/>
</dbReference>
<evidence type="ECO:0000256" key="3">
    <source>
        <dbReference type="ARBA" id="ARBA00023002"/>
    </source>
</evidence>
<accession>A0ABW4T364</accession>
<evidence type="ECO:0000313" key="6">
    <source>
        <dbReference type="EMBL" id="MFD1935535.1"/>
    </source>
</evidence>
<dbReference type="InterPro" id="IPR036291">
    <property type="entry name" value="NAD(P)-bd_dom_sf"/>
</dbReference>
<evidence type="ECO:0000256" key="2">
    <source>
        <dbReference type="ARBA" id="ARBA00009463"/>
    </source>
</evidence>
<dbReference type="PANTHER" id="PTHR48075:SF5">
    <property type="entry name" value="3-HYDROXYBUTYRYL-COA DEHYDROGENASE"/>
    <property type="match status" value="1"/>
</dbReference>
<protein>
    <submittedName>
        <fullName evidence="6">3-hydroxyacyl-CoA dehydrogenase family protein</fullName>
        <ecNumber evidence="6">1.1.1.35</ecNumber>
    </submittedName>
</protein>
<dbReference type="Pfam" id="PF02737">
    <property type="entry name" value="3HCDH_N"/>
    <property type="match status" value="1"/>
</dbReference>
<comment type="pathway">
    <text evidence="1">Lipid metabolism; butanoate metabolism.</text>
</comment>
<dbReference type="EC" id="1.1.1.35" evidence="6"/>
<organism evidence="6 7">
    <name type="scientific">Nonomuraea mangrovi</name>
    <dbReference type="NCBI Taxonomy" id="2316207"/>
    <lineage>
        <taxon>Bacteria</taxon>
        <taxon>Bacillati</taxon>
        <taxon>Actinomycetota</taxon>
        <taxon>Actinomycetes</taxon>
        <taxon>Streptosporangiales</taxon>
        <taxon>Streptosporangiaceae</taxon>
        <taxon>Nonomuraea</taxon>
    </lineage>
</organism>
<dbReference type="InterPro" id="IPR008927">
    <property type="entry name" value="6-PGluconate_DH-like_C_sf"/>
</dbReference>
<dbReference type="EMBL" id="JBHUFV010000043">
    <property type="protein sequence ID" value="MFD1935535.1"/>
    <property type="molecule type" value="Genomic_DNA"/>
</dbReference>
<dbReference type="Proteomes" id="UP001597368">
    <property type="component" value="Unassembled WGS sequence"/>
</dbReference>